<dbReference type="PROSITE" id="PS51409">
    <property type="entry name" value="ARGINASE_2"/>
    <property type="match status" value="1"/>
</dbReference>
<evidence type="ECO:0000256" key="6">
    <source>
        <dbReference type="PROSITE-ProRule" id="PRU00742"/>
    </source>
</evidence>
<dbReference type="GO" id="GO:0046872">
    <property type="term" value="F:metal ion binding"/>
    <property type="evidence" value="ECO:0007669"/>
    <property type="project" value="UniProtKB-KW"/>
</dbReference>
<dbReference type="InterPro" id="IPR023696">
    <property type="entry name" value="Ureohydrolase_dom_sf"/>
</dbReference>
<evidence type="ECO:0000256" key="2">
    <source>
        <dbReference type="ARBA" id="ARBA00022801"/>
    </source>
</evidence>
<proteinExistence type="inferred from homology"/>
<dbReference type="PANTHER" id="PTHR11358">
    <property type="entry name" value="ARGINASE/AGMATINASE"/>
    <property type="match status" value="1"/>
</dbReference>
<name>A0A8J3FAV8_9BACI</name>
<feature type="binding site" evidence="5">
    <location>
        <position position="157"/>
    </location>
    <ligand>
        <name>Mn(2+)</name>
        <dbReference type="ChEBI" id="CHEBI:29035"/>
        <label>1</label>
    </ligand>
</feature>
<reference evidence="7" key="1">
    <citation type="journal article" date="2014" name="Int. J. Syst. Evol. Microbiol.">
        <title>Complete genome sequence of Corynebacterium casei LMG S-19264T (=DSM 44701T), isolated from a smear-ripened cheese.</title>
        <authorList>
            <consortium name="US DOE Joint Genome Institute (JGI-PGF)"/>
            <person name="Walter F."/>
            <person name="Albersmeier A."/>
            <person name="Kalinowski J."/>
            <person name="Ruckert C."/>
        </authorList>
    </citation>
    <scope>NUCLEOTIDE SEQUENCE</scope>
    <source>
        <strain evidence="7">JCM 14719</strain>
    </source>
</reference>
<dbReference type="Gene3D" id="3.40.800.10">
    <property type="entry name" value="Ureohydrolase domain"/>
    <property type="match status" value="1"/>
</dbReference>
<comment type="similarity">
    <text evidence="6">Belongs to the arginase family.</text>
</comment>
<feature type="binding site" evidence="5">
    <location>
        <position position="161"/>
    </location>
    <ligand>
        <name>Mn(2+)</name>
        <dbReference type="ChEBI" id="CHEBI:29035"/>
        <label>1</label>
    </ligand>
</feature>
<dbReference type="GO" id="GO:0006547">
    <property type="term" value="P:L-histidine metabolic process"/>
    <property type="evidence" value="ECO:0007669"/>
    <property type="project" value="UniProtKB-KW"/>
</dbReference>
<dbReference type="InterPro" id="IPR006035">
    <property type="entry name" value="Ureohydrolase"/>
</dbReference>
<evidence type="ECO:0000313" key="7">
    <source>
        <dbReference type="EMBL" id="GGK02338.1"/>
    </source>
</evidence>
<dbReference type="Proteomes" id="UP000637720">
    <property type="component" value="Unassembled WGS sequence"/>
</dbReference>
<protein>
    <submittedName>
        <fullName evidence="7">Formimidoylglutamase</fullName>
    </submittedName>
</protein>
<feature type="binding site" evidence="5">
    <location>
        <position position="251"/>
    </location>
    <ligand>
        <name>Mn(2+)</name>
        <dbReference type="ChEBI" id="CHEBI:29035"/>
        <label>1</label>
    </ligand>
</feature>
<dbReference type="PRINTS" id="PR00116">
    <property type="entry name" value="ARGINASE"/>
</dbReference>
<keyword evidence="1 5" id="KW-0479">Metal-binding</keyword>
<dbReference type="RefSeq" id="WP_188817469.1">
    <property type="nucleotide sequence ID" value="NZ_BMOF01000030.1"/>
</dbReference>
<keyword evidence="2" id="KW-0378">Hydrolase</keyword>
<keyword evidence="4 5" id="KW-0464">Manganese</keyword>
<dbReference type="PIRSF" id="PIRSF036979">
    <property type="entry name" value="Arginase"/>
    <property type="match status" value="1"/>
</dbReference>
<dbReference type="CDD" id="cd09990">
    <property type="entry name" value="Agmatinase-like"/>
    <property type="match status" value="1"/>
</dbReference>
<feature type="binding site" evidence="5">
    <location>
        <position position="132"/>
    </location>
    <ligand>
        <name>Mn(2+)</name>
        <dbReference type="ChEBI" id="CHEBI:29035"/>
        <label>1</label>
    </ligand>
</feature>
<evidence type="ECO:0000313" key="8">
    <source>
        <dbReference type="Proteomes" id="UP000637720"/>
    </source>
</evidence>
<feature type="binding site" evidence="5">
    <location>
        <position position="159"/>
    </location>
    <ligand>
        <name>Mn(2+)</name>
        <dbReference type="ChEBI" id="CHEBI:29035"/>
        <label>1</label>
    </ligand>
</feature>
<feature type="binding site" evidence="5">
    <location>
        <position position="249"/>
    </location>
    <ligand>
        <name>Mn(2+)</name>
        <dbReference type="ChEBI" id="CHEBI:29035"/>
        <label>1</label>
    </ligand>
</feature>
<dbReference type="GO" id="GO:0033389">
    <property type="term" value="P:putrescine biosynthetic process from arginine, via agmatine"/>
    <property type="evidence" value="ECO:0007669"/>
    <property type="project" value="TreeGrafter"/>
</dbReference>
<evidence type="ECO:0000256" key="4">
    <source>
        <dbReference type="ARBA" id="ARBA00023211"/>
    </source>
</evidence>
<dbReference type="GO" id="GO:0008783">
    <property type="term" value="F:agmatinase activity"/>
    <property type="evidence" value="ECO:0007669"/>
    <property type="project" value="TreeGrafter"/>
</dbReference>
<comment type="caution">
    <text evidence="7">The sequence shown here is derived from an EMBL/GenBank/DDBJ whole genome shotgun (WGS) entry which is preliminary data.</text>
</comment>
<accession>A0A8J3FAV8</accession>
<keyword evidence="8" id="KW-1185">Reference proteome</keyword>
<evidence type="ECO:0000256" key="1">
    <source>
        <dbReference type="ARBA" id="ARBA00022723"/>
    </source>
</evidence>
<dbReference type="PANTHER" id="PTHR11358:SF35">
    <property type="entry name" value="FORMIMIDOYLGLUTAMASE"/>
    <property type="match status" value="1"/>
</dbReference>
<comment type="cofactor">
    <cofactor evidence="5">
        <name>Mn(2+)</name>
        <dbReference type="ChEBI" id="CHEBI:29035"/>
    </cofactor>
    <text evidence="5">Binds 2 manganese ions per subunit.</text>
</comment>
<gene>
    <name evidence="7" type="primary">hutG</name>
    <name evidence="7" type="ORF">GCM10007043_15530</name>
</gene>
<dbReference type="SUPFAM" id="SSF52768">
    <property type="entry name" value="Arginase/deacetylase"/>
    <property type="match status" value="1"/>
</dbReference>
<dbReference type="Pfam" id="PF00491">
    <property type="entry name" value="Arginase"/>
    <property type="match status" value="1"/>
</dbReference>
<dbReference type="EMBL" id="BMOF01000030">
    <property type="protein sequence ID" value="GGK02338.1"/>
    <property type="molecule type" value="Genomic_DNA"/>
</dbReference>
<keyword evidence="3" id="KW-0369">Histidine metabolism</keyword>
<dbReference type="AlphaFoldDB" id="A0A8J3FAV8"/>
<sequence>MAEGYRYLVPPPIVARGAAGDRLDVRMSQLIREAAPGQAFDVGFIGVPLSRASISPSAASENPTAIRLAWRLFASYNLDYDVDLAALRIADLGDVTMHVTDIPRCHANIEEAVVEALSSHPPFFPVFIGGDHSITCPIVKGLKRVTPGRTIGILQVDTHFDLRNLHDGGPSNGTPMRGLIESGTVAGSNIVTIGVHGHFNALAYKRYADEQGVRYYTVREVRRRGVEAVVDEALAYLRARVDAIYLTVDMDVLDVAFAPAAPASTPGGLATWDLLEAAHRIGREEKLAAMDLVCLDPHRDGRAQSTVKTGAHVVLNVLCGYAQRIRQQG</sequence>
<evidence type="ECO:0000256" key="3">
    <source>
        <dbReference type="ARBA" id="ARBA00022808"/>
    </source>
</evidence>
<organism evidence="7 8">
    <name type="scientific">Calditerricola satsumensis</name>
    <dbReference type="NCBI Taxonomy" id="373054"/>
    <lineage>
        <taxon>Bacteria</taxon>
        <taxon>Bacillati</taxon>
        <taxon>Bacillota</taxon>
        <taxon>Bacilli</taxon>
        <taxon>Bacillales</taxon>
        <taxon>Bacillaceae</taxon>
        <taxon>Calditerricola</taxon>
    </lineage>
</organism>
<reference evidence="7" key="2">
    <citation type="submission" date="2020-09" db="EMBL/GenBank/DDBJ databases">
        <authorList>
            <person name="Sun Q."/>
            <person name="Ohkuma M."/>
        </authorList>
    </citation>
    <scope>NUCLEOTIDE SEQUENCE</scope>
    <source>
        <strain evidence="7">JCM 14719</strain>
    </source>
</reference>
<evidence type="ECO:0000256" key="5">
    <source>
        <dbReference type="PIRSR" id="PIRSR036979-1"/>
    </source>
</evidence>